<dbReference type="GO" id="GO:0007165">
    <property type="term" value="P:signal transduction"/>
    <property type="evidence" value="ECO:0007669"/>
    <property type="project" value="InterPro"/>
</dbReference>
<dbReference type="InterPro" id="IPR000198">
    <property type="entry name" value="RhoGAP_dom"/>
</dbReference>
<dbReference type="Proteomes" id="UP001497497">
    <property type="component" value="Unassembled WGS sequence"/>
</dbReference>
<dbReference type="Gene3D" id="1.10.555.10">
    <property type="entry name" value="Rho GTPase activation protein"/>
    <property type="match status" value="1"/>
</dbReference>
<dbReference type="PROSITE" id="PS50238">
    <property type="entry name" value="RHOGAP"/>
    <property type="match status" value="1"/>
</dbReference>
<proteinExistence type="predicted"/>
<evidence type="ECO:0000313" key="2">
    <source>
        <dbReference type="EMBL" id="CAL1534337.1"/>
    </source>
</evidence>
<name>A0AAV2HKC7_LYMST</name>
<feature type="non-terminal residue" evidence="2">
    <location>
        <position position="1"/>
    </location>
</feature>
<dbReference type="InterPro" id="IPR008936">
    <property type="entry name" value="Rho_GTPase_activation_prot"/>
</dbReference>
<evidence type="ECO:0000259" key="1">
    <source>
        <dbReference type="PROSITE" id="PS50238"/>
    </source>
</evidence>
<accession>A0AAV2HKC7</accession>
<evidence type="ECO:0000313" key="3">
    <source>
        <dbReference type="Proteomes" id="UP001497497"/>
    </source>
</evidence>
<protein>
    <recommendedName>
        <fullName evidence="1">Rho-GAP domain-containing protein</fullName>
    </recommendedName>
</protein>
<gene>
    <name evidence="2" type="ORF">GSLYS_00008297001</name>
</gene>
<reference evidence="2 3" key="1">
    <citation type="submission" date="2024-04" db="EMBL/GenBank/DDBJ databases">
        <authorList>
            <consortium name="Genoscope - CEA"/>
            <person name="William W."/>
        </authorList>
    </citation>
    <scope>NUCLEOTIDE SEQUENCE [LARGE SCALE GENOMIC DNA]</scope>
</reference>
<sequence length="221" mass="25343">FYPRETTHVCRSGQPIYSSWGQQNRTKTSQDGVQVTSSYKWKPKLPQNSALLGHRGHGILTYLKCCLGQVTQHMVPVRHYKFAYPIPEKLDPWVFPVEQLGTTFTSYLSDQNVETIRILAQAEFNFYCRMRFFDKTVQELLKENKSTRKLTELTEDQLFGLPLDLLMKKDTSFKNNGPHLTIPSLLSLLLQFIHKNGQTTQGIFKAPESSTKVKVGFGILN</sequence>
<dbReference type="EMBL" id="CAXITT010000168">
    <property type="protein sequence ID" value="CAL1534337.1"/>
    <property type="molecule type" value="Genomic_DNA"/>
</dbReference>
<dbReference type="SUPFAM" id="SSF48350">
    <property type="entry name" value="GTPase activation domain, GAP"/>
    <property type="match status" value="1"/>
</dbReference>
<comment type="caution">
    <text evidence="2">The sequence shown here is derived from an EMBL/GenBank/DDBJ whole genome shotgun (WGS) entry which is preliminary data.</text>
</comment>
<keyword evidence="3" id="KW-1185">Reference proteome</keyword>
<feature type="domain" description="Rho-GAP" evidence="1">
    <location>
        <begin position="161"/>
        <end position="221"/>
    </location>
</feature>
<organism evidence="2 3">
    <name type="scientific">Lymnaea stagnalis</name>
    <name type="common">Great pond snail</name>
    <name type="synonym">Helix stagnalis</name>
    <dbReference type="NCBI Taxonomy" id="6523"/>
    <lineage>
        <taxon>Eukaryota</taxon>
        <taxon>Metazoa</taxon>
        <taxon>Spiralia</taxon>
        <taxon>Lophotrochozoa</taxon>
        <taxon>Mollusca</taxon>
        <taxon>Gastropoda</taxon>
        <taxon>Heterobranchia</taxon>
        <taxon>Euthyneura</taxon>
        <taxon>Panpulmonata</taxon>
        <taxon>Hygrophila</taxon>
        <taxon>Lymnaeoidea</taxon>
        <taxon>Lymnaeidae</taxon>
        <taxon>Lymnaea</taxon>
    </lineage>
</organism>
<dbReference type="AlphaFoldDB" id="A0AAV2HKC7"/>